<protein>
    <submittedName>
        <fullName evidence="1">Uncharacterized protein</fullName>
    </submittedName>
</protein>
<reference evidence="2" key="1">
    <citation type="journal article" date="2023" name="Front. Plant Sci.">
        <title>Chromosomal-level genome assembly of Melastoma candidum provides insights into trichome evolution.</title>
        <authorList>
            <person name="Zhong Y."/>
            <person name="Wu W."/>
            <person name="Sun C."/>
            <person name="Zou P."/>
            <person name="Liu Y."/>
            <person name="Dai S."/>
            <person name="Zhou R."/>
        </authorList>
    </citation>
    <scope>NUCLEOTIDE SEQUENCE [LARGE SCALE GENOMIC DNA]</scope>
</reference>
<evidence type="ECO:0000313" key="1">
    <source>
        <dbReference type="EMBL" id="KAI4321591.1"/>
    </source>
</evidence>
<dbReference type="EMBL" id="CM042889">
    <property type="protein sequence ID" value="KAI4321591.1"/>
    <property type="molecule type" value="Genomic_DNA"/>
</dbReference>
<gene>
    <name evidence="1" type="ORF">MLD38_034956</name>
</gene>
<keyword evidence="2" id="KW-1185">Reference proteome</keyword>
<dbReference type="Proteomes" id="UP001057402">
    <property type="component" value="Chromosome 10"/>
</dbReference>
<accession>A0ACB9MC50</accession>
<evidence type="ECO:0000313" key="2">
    <source>
        <dbReference type="Proteomes" id="UP001057402"/>
    </source>
</evidence>
<organism evidence="1 2">
    <name type="scientific">Melastoma candidum</name>
    <dbReference type="NCBI Taxonomy" id="119954"/>
    <lineage>
        <taxon>Eukaryota</taxon>
        <taxon>Viridiplantae</taxon>
        <taxon>Streptophyta</taxon>
        <taxon>Embryophyta</taxon>
        <taxon>Tracheophyta</taxon>
        <taxon>Spermatophyta</taxon>
        <taxon>Magnoliopsida</taxon>
        <taxon>eudicotyledons</taxon>
        <taxon>Gunneridae</taxon>
        <taxon>Pentapetalae</taxon>
        <taxon>rosids</taxon>
        <taxon>malvids</taxon>
        <taxon>Myrtales</taxon>
        <taxon>Melastomataceae</taxon>
        <taxon>Melastomatoideae</taxon>
        <taxon>Melastomateae</taxon>
        <taxon>Melastoma</taxon>
    </lineage>
</organism>
<name>A0ACB9MC50_9MYRT</name>
<sequence length="313" mass="35336">MEGPNGMPDGESANNSLQLVRYSPYRPYTQLSLAWFDLRVFYVRISNFQASDSIPESLTLCHVPLDPETLLEVNGVRCNTYSKGISCILRRDRICKQSEEVTFVGTDSIRLTGSVQFEVSDGDNPILSGFLEMSSSNGYTSESKGVSKKWVMKCESEMTMGAAFFKVENAVKPDLLPPSIEVYVAGCFAGNPIILTKNAQISFRKKHNRKCMLDAIPENEPGESQKDKYQEDESQVLEDRNYKPEYEEEYRNMYWRRNGELMDQEDGELSWFNAGVRVGVGIGLGICVGVGIGVGLLVRSYQTTTRNFRRRLF</sequence>
<proteinExistence type="predicted"/>
<comment type="caution">
    <text evidence="1">The sequence shown here is derived from an EMBL/GenBank/DDBJ whole genome shotgun (WGS) entry which is preliminary data.</text>
</comment>